<evidence type="ECO:0000259" key="13">
    <source>
        <dbReference type="SMART" id="SM00852"/>
    </source>
</evidence>
<dbReference type="EMBL" id="KK106031">
    <property type="protein sequence ID" value="KIY92026.1"/>
    <property type="molecule type" value="Genomic_DNA"/>
</dbReference>
<evidence type="ECO:0000256" key="3">
    <source>
        <dbReference type="ARBA" id="ARBA00022630"/>
    </source>
</evidence>
<dbReference type="SUPFAM" id="SSF52402">
    <property type="entry name" value="Adenine nucleotide alpha hydrolases-like"/>
    <property type="match status" value="1"/>
</dbReference>
<dbReference type="OrthoDB" id="270728at2759"/>
<dbReference type="Gene3D" id="3.40.980.10">
    <property type="entry name" value="MoaB/Mog-like domain"/>
    <property type="match status" value="1"/>
</dbReference>
<dbReference type="Gene3D" id="3.40.50.620">
    <property type="entry name" value="HUPs"/>
    <property type="match status" value="1"/>
</dbReference>
<gene>
    <name evidence="14" type="ORF">MNEG_15937</name>
</gene>
<keyword evidence="5" id="KW-0808">Transferase</keyword>
<comment type="catalytic activity">
    <reaction evidence="12">
        <text>FMN + ATP + H(+) = FAD + diphosphate</text>
        <dbReference type="Rhea" id="RHEA:17237"/>
        <dbReference type="ChEBI" id="CHEBI:15378"/>
        <dbReference type="ChEBI" id="CHEBI:30616"/>
        <dbReference type="ChEBI" id="CHEBI:33019"/>
        <dbReference type="ChEBI" id="CHEBI:57692"/>
        <dbReference type="ChEBI" id="CHEBI:58210"/>
        <dbReference type="EC" id="2.7.7.2"/>
    </reaction>
</comment>
<evidence type="ECO:0000256" key="1">
    <source>
        <dbReference type="ARBA" id="ARBA00004726"/>
    </source>
</evidence>
<evidence type="ECO:0000256" key="9">
    <source>
        <dbReference type="ARBA" id="ARBA00022840"/>
    </source>
</evidence>
<keyword evidence="6" id="KW-0548">Nucleotidyltransferase</keyword>
<keyword evidence="7" id="KW-0547">Nucleotide-binding</keyword>
<dbReference type="EC" id="2.7.7.2" evidence="2"/>
<dbReference type="Pfam" id="PF00994">
    <property type="entry name" value="MoCF_biosynth"/>
    <property type="match status" value="1"/>
</dbReference>
<dbReference type="InterPro" id="IPR001453">
    <property type="entry name" value="MoaB/Mog_dom"/>
</dbReference>
<dbReference type="STRING" id="145388.A0A0D2LPZ7"/>
<dbReference type="SMART" id="SM00852">
    <property type="entry name" value="MoCF_biosynth"/>
    <property type="match status" value="1"/>
</dbReference>
<accession>A0A0D2LPZ7</accession>
<evidence type="ECO:0000256" key="4">
    <source>
        <dbReference type="ARBA" id="ARBA00022643"/>
    </source>
</evidence>
<dbReference type="GO" id="GO:0003919">
    <property type="term" value="F:FMN adenylyltransferase activity"/>
    <property type="evidence" value="ECO:0007669"/>
    <property type="project" value="UniProtKB-EC"/>
</dbReference>
<evidence type="ECO:0000256" key="10">
    <source>
        <dbReference type="ARBA" id="ARBA00031145"/>
    </source>
</evidence>
<feature type="domain" description="MoaB/Mog" evidence="13">
    <location>
        <begin position="168"/>
        <end position="271"/>
    </location>
</feature>
<keyword evidence="8" id="KW-0274">FAD</keyword>
<sequence>MGGWVREFVRHTDATYSLGCSFLTHPDFNAGLKGYLDGTGVLAIVLGTRRGDPNAEGQEYFCPSSEGWPPFMRINPVLDWTYHDVWTFLRAAKVPYCDLYNRGYTSLGGVHNTLPNSALKKADGSFAPAHMLADGRLERSGRATKNRRPDSLPATPADVAPCITLSAGIVVIGDEIISGKVTDSNTPFLCRELRAIGWSVAKVVMVPDEVAAIAQEVAALSSEVDVVLTSGGVGPTLDDVTMEAVAQAFGTNLIRWVHKTSDRGAPRATHPNTFRL</sequence>
<comment type="pathway">
    <text evidence="1">Cofactor biosynthesis; FAD biosynthesis; FAD from FMN: step 1/1.</text>
</comment>
<reference evidence="14 15" key="1">
    <citation type="journal article" date="2013" name="BMC Genomics">
        <title>Reconstruction of the lipid metabolism for the microalga Monoraphidium neglectum from its genome sequence reveals characteristics suitable for biofuel production.</title>
        <authorList>
            <person name="Bogen C."/>
            <person name="Al-Dilaimi A."/>
            <person name="Albersmeier A."/>
            <person name="Wichmann J."/>
            <person name="Grundmann M."/>
            <person name="Rupp O."/>
            <person name="Lauersen K.J."/>
            <person name="Blifernez-Klassen O."/>
            <person name="Kalinowski J."/>
            <person name="Goesmann A."/>
            <person name="Mussgnug J.H."/>
            <person name="Kruse O."/>
        </authorList>
    </citation>
    <scope>NUCLEOTIDE SEQUENCE [LARGE SCALE GENOMIC DNA]</scope>
    <source>
        <strain evidence="14 15">SAG 48.87</strain>
    </source>
</reference>
<evidence type="ECO:0000256" key="12">
    <source>
        <dbReference type="ARBA" id="ARBA00049494"/>
    </source>
</evidence>
<organism evidence="14 15">
    <name type="scientific">Monoraphidium neglectum</name>
    <dbReference type="NCBI Taxonomy" id="145388"/>
    <lineage>
        <taxon>Eukaryota</taxon>
        <taxon>Viridiplantae</taxon>
        <taxon>Chlorophyta</taxon>
        <taxon>core chlorophytes</taxon>
        <taxon>Chlorophyceae</taxon>
        <taxon>CS clade</taxon>
        <taxon>Sphaeropleales</taxon>
        <taxon>Selenastraceae</taxon>
        <taxon>Monoraphidium</taxon>
    </lineage>
</organism>
<evidence type="ECO:0000256" key="7">
    <source>
        <dbReference type="ARBA" id="ARBA00022741"/>
    </source>
</evidence>
<evidence type="ECO:0000256" key="5">
    <source>
        <dbReference type="ARBA" id="ARBA00022679"/>
    </source>
</evidence>
<dbReference type="PANTHER" id="PTHR23293">
    <property type="entry name" value="FAD SYNTHETASE-RELATED FMN ADENYLYLTRANSFERASE"/>
    <property type="match status" value="1"/>
</dbReference>
<keyword evidence="3" id="KW-0285">Flavoprotein</keyword>
<evidence type="ECO:0000313" key="14">
    <source>
        <dbReference type="EMBL" id="KIY92026.1"/>
    </source>
</evidence>
<dbReference type="InterPro" id="IPR002500">
    <property type="entry name" value="PAPS_reduct_dom"/>
</dbReference>
<evidence type="ECO:0000256" key="8">
    <source>
        <dbReference type="ARBA" id="ARBA00022827"/>
    </source>
</evidence>
<keyword evidence="15" id="KW-1185">Reference proteome</keyword>
<name>A0A0D2LPZ7_9CHLO</name>
<dbReference type="PANTHER" id="PTHR23293:SF9">
    <property type="entry name" value="FAD SYNTHASE"/>
    <property type="match status" value="1"/>
</dbReference>
<evidence type="ECO:0000256" key="6">
    <source>
        <dbReference type="ARBA" id="ARBA00022695"/>
    </source>
</evidence>
<dbReference type="KEGG" id="mng:MNEG_15937"/>
<dbReference type="InterPro" id="IPR036425">
    <property type="entry name" value="MoaB/Mog-like_dom_sf"/>
</dbReference>
<protein>
    <recommendedName>
        <fullName evidence="2">FAD synthase</fullName>
        <ecNumber evidence="2">2.7.7.2</ecNumber>
    </recommendedName>
    <alternativeName>
        <fullName evidence="10">FAD pyrophosphorylase</fullName>
    </alternativeName>
    <alternativeName>
        <fullName evidence="11">FMN adenylyltransferase</fullName>
    </alternativeName>
</protein>
<keyword evidence="9" id="KW-0067">ATP-binding</keyword>
<dbReference type="SUPFAM" id="SSF53218">
    <property type="entry name" value="Molybdenum cofactor biosynthesis proteins"/>
    <property type="match status" value="1"/>
</dbReference>
<proteinExistence type="predicted"/>
<dbReference type="AlphaFoldDB" id="A0A0D2LPZ7"/>
<evidence type="ECO:0000256" key="11">
    <source>
        <dbReference type="ARBA" id="ARBA00031871"/>
    </source>
</evidence>
<dbReference type="Pfam" id="PF01507">
    <property type="entry name" value="PAPS_reduct"/>
    <property type="match status" value="1"/>
</dbReference>
<dbReference type="InterPro" id="IPR014729">
    <property type="entry name" value="Rossmann-like_a/b/a_fold"/>
</dbReference>
<evidence type="ECO:0000256" key="2">
    <source>
        <dbReference type="ARBA" id="ARBA00012393"/>
    </source>
</evidence>
<dbReference type="GeneID" id="25733647"/>
<dbReference type="GO" id="GO:0006747">
    <property type="term" value="P:FAD biosynthetic process"/>
    <property type="evidence" value="ECO:0007669"/>
    <property type="project" value="TreeGrafter"/>
</dbReference>
<evidence type="ECO:0000313" key="15">
    <source>
        <dbReference type="Proteomes" id="UP000054498"/>
    </source>
</evidence>
<keyword evidence="4" id="KW-0288">FMN</keyword>
<dbReference type="Proteomes" id="UP000054498">
    <property type="component" value="Unassembled WGS sequence"/>
</dbReference>
<dbReference type="GO" id="GO:0005524">
    <property type="term" value="F:ATP binding"/>
    <property type="evidence" value="ECO:0007669"/>
    <property type="project" value="UniProtKB-KW"/>
</dbReference>
<dbReference type="RefSeq" id="XP_013891046.1">
    <property type="nucleotide sequence ID" value="XM_014035592.1"/>
</dbReference>